<dbReference type="Proteomes" id="UP000659630">
    <property type="component" value="Unassembled WGS sequence"/>
</dbReference>
<dbReference type="AlphaFoldDB" id="A0A923I8B9"/>
<gene>
    <name evidence="1" type="ORF">H8S23_05630</name>
</gene>
<evidence type="ECO:0000313" key="1">
    <source>
        <dbReference type="EMBL" id="MBC5580979.1"/>
    </source>
</evidence>
<proteinExistence type="predicted"/>
<comment type="caution">
    <text evidence="1">The sequence shown here is derived from an EMBL/GenBank/DDBJ whole genome shotgun (WGS) entry which is preliminary data.</text>
</comment>
<accession>A0A923I8B9</accession>
<dbReference type="EMBL" id="JACONZ010000002">
    <property type="protein sequence ID" value="MBC5580979.1"/>
    <property type="molecule type" value="Genomic_DNA"/>
</dbReference>
<reference evidence="1" key="1">
    <citation type="submission" date="2020-08" db="EMBL/GenBank/DDBJ databases">
        <title>Genome public.</title>
        <authorList>
            <person name="Liu C."/>
            <person name="Sun Q."/>
        </authorList>
    </citation>
    <scope>NUCLEOTIDE SEQUENCE</scope>
    <source>
        <strain evidence="1">BX8</strain>
    </source>
</reference>
<name>A0A923I8B9_9FIRM</name>
<evidence type="ECO:0000313" key="2">
    <source>
        <dbReference type="Proteomes" id="UP000659630"/>
    </source>
</evidence>
<dbReference type="RefSeq" id="WP_186887354.1">
    <property type="nucleotide sequence ID" value="NZ_JACONZ010000002.1"/>
</dbReference>
<sequence length="73" mass="8365">MASIKKRFILTGFALVAARQPGVWPKNNRCAVIFYCSAIKNNLSQWPHPRRFRGNRAYGQKITAARLFFIAPQ</sequence>
<keyword evidence="2" id="KW-1185">Reference proteome</keyword>
<protein>
    <submittedName>
        <fullName evidence="1">Uncharacterized protein</fullName>
    </submittedName>
</protein>
<organism evidence="1 2">
    <name type="scientific">Anaerofilum hominis</name>
    <dbReference type="NCBI Taxonomy" id="2763016"/>
    <lineage>
        <taxon>Bacteria</taxon>
        <taxon>Bacillati</taxon>
        <taxon>Bacillota</taxon>
        <taxon>Clostridia</taxon>
        <taxon>Eubacteriales</taxon>
        <taxon>Oscillospiraceae</taxon>
        <taxon>Anaerofilum</taxon>
    </lineage>
</organism>